<dbReference type="RefSeq" id="WP_331848370.1">
    <property type="nucleotide sequence ID" value="NZ_JAZHPZ010000012.1"/>
</dbReference>
<organism evidence="2 3">
    <name type="scientific">Paenibacillus haidiansis</name>
    <dbReference type="NCBI Taxonomy" id="1574488"/>
    <lineage>
        <taxon>Bacteria</taxon>
        <taxon>Bacillati</taxon>
        <taxon>Bacillota</taxon>
        <taxon>Bacilli</taxon>
        <taxon>Bacillales</taxon>
        <taxon>Paenibacillaceae</taxon>
        <taxon>Paenibacillus</taxon>
    </lineage>
</organism>
<evidence type="ECO:0008006" key="4">
    <source>
        <dbReference type="Google" id="ProtNLM"/>
    </source>
</evidence>
<feature type="signal peptide" evidence="1">
    <location>
        <begin position="1"/>
        <end position="26"/>
    </location>
</feature>
<keyword evidence="1" id="KW-0732">Signal</keyword>
<evidence type="ECO:0000256" key="1">
    <source>
        <dbReference type="SAM" id="SignalP"/>
    </source>
</evidence>
<evidence type="ECO:0000313" key="2">
    <source>
        <dbReference type="EMBL" id="MEF2968159.1"/>
    </source>
</evidence>
<name>A0ABU7VZ27_9BACL</name>
<gene>
    <name evidence="2" type="ORF">V3851_20210</name>
</gene>
<proteinExistence type="predicted"/>
<comment type="caution">
    <text evidence="2">The sequence shown here is derived from an EMBL/GenBank/DDBJ whole genome shotgun (WGS) entry which is preliminary data.</text>
</comment>
<dbReference type="EMBL" id="JAZHPZ010000012">
    <property type="protein sequence ID" value="MEF2968159.1"/>
    <property type="molecule type" value="Genomic_DNA"/>
</dbReference>
<protein>
    <recommendedName>
        <fullName evidence="4">DUF4309 domain-containing protein</fullName>
    </recommendedName>
</protein>
<dbReference type="Proteomes" id="UP001306950">
    <property type="component" value="Unassembled WGS sequence"/>
</dbReference>
<evidence type="ECO:0000313" key="3">
    <source>
        <dbReference type="Proteomes" id="UP001306950"/>
    </source>
</evidence>
<keyword evidence="3" id="KW-1185">Reference proteome</keyword>
<sequence length="187" mass="20971">MKLFKRSIIFVMLAAMVYSFSVSAYAEPLLISDSSPKVTQHFSQELLDFLGVTEEELIENLKNAKPAEIVNGSKSVVPFASKLVYSFKDMPKYGDDGNFLVSDTRFYPNSNGEATVTLTQWSPTGKSPHVAYLLKSINDQTDYRYVNGEYKSTNTTIKFKDLDPNDLYAIVIINESNFTITGNGYIN</sequence>
<feature type="chain" id="PRO_5045569370" description="DUF4309 domain-containing protein" evidence="1">
    <location>
        <begin position="27"/>
        <end position="187"/>
    </location>
</feature>
<accession>A0ABU7VZ27</accession>
<reference evidence="2 3" key="1">
    <citation type="submission" date="2024-02" db="EMBL/GenBank/DDBJ databases">
        <title>A nitrogen-fixing paenibacillus bacterium.</title>
        <authorList>
            <person name="Zhang W.L."/>
            <person name="Chen S.F."/>
        </authorList>
    </citation>
    <scope>NUCLEOTIDE SEQUENCE [LARGE SCALE GENOMIC DNA]</scope>
    <source>
        <strain evidence="2 3">M1</strain>
    </source>
</reference>